<evidence type="ECO:0000313" key="2">
    <source>
        <dbReference type="EMBL" id="ADO98041.1"/>
    </source>
</evidence>
<accession>E3SK69</accession>
<sequence>MKVTVQSDPFPLMIIEDLYTEEELNLIWNELDYYQSNQKILNSNTSPSVDLADGTSRTEKKGLFVDYAFQDRSHSNILNVSRKLFEHGLIANSDHLLQWKYFQPDSDFTLLSYYDDGGYYLPHHDNTVVSVISWLWKEPKRFEGGDFVFQDYGVKLTCRSNCAVAFPGLVQHGVEPVTMKEEYRGKGLGRYSISHFMNFQ</sequence>
<dbReference type="KEGG" id="vg:10329365"/>
<dbReference type="OrthoDB" id="18846at10239"/>
<evidence type="ECO:0000313" key="3">
    <source>
        <dbReference type="Proteomes" id="UP000006526"/>
    </source>
</evidence>
<proteinExistence type="predicted"/>
<dbReference type="Gene3D" id="2.60.120.620">
    <property type="entry name" value="q2cbj1_9rhob like domain"/>
    <property type="match status" value="1"/>
</dbReference>
<keyword evidence="3" id="KW-1185">Reference proteome</keyword>
<organism evidence="2 3">
    <name type="scientific">Synechococcus phage S-SSM5</name>
    <dbReference type="NCBI Taxonomy" id="445685"/>
    <lineage>
        <taxon>Viruses</taxon>
        <taxon>Duplodnaviria</taxon>
        <taxon>Heunggongvirae</taxon>
        <taxon>Uroviricota</taxon>
        <taxon>Caudoviricetes</taxon>
        <taxon>Pantevenvirales</taxon>
        <taxon>Kyanoviridae</taxon>
        <taxon>Glaucusvirus</taxon>
        <taxon>Glaucusvirus ssm5</taxon>
    </lineage>
</organism>
<dbReference type="InterPro" id="IPR044862">
    <property type="entry name" value="Pro_4_hyd_alph_FE2OG_OXY"/>
</dbReference>
<dbReference type="PROSITE" id="PS51471">
    <property type="entry name" value="FE2OG_OXY"/>
    <property type="match status" value="1"/>
</dbReference>
<dbReference type="GeneID" id="10329365"/>
<evidence type="ECO:0000259" key="1">
    <source>
        <dbReference type="PROSITE" id="PS51471"/>
    </source>
</evidence>
<gene>
    <name evidence="2" type="ORF">SSSM5_029</name>
</gene>
<protein>
    <submittedName>
        <fullName evidence="2">2OG-Fe(II) oxygenase</fullName>
    </submittedName>
</protein>
<dbReference type="EMBL" id="GU071097">
    <property type="protein sequence ID" value="ADO98041.1"/>
    <property type="molecule type" value="Genomic_DNA"/>
</dbReference>
<dbReference type="InterPro" id="IPR005123">
    <property type="entry name" value="Oxoglu/Fe-dep_dioxygenase_dom"/>
</dbReference>
<name>E3SK69_9CAUD</name>
<reference evidence="2 3" key="1">
    <citation type="journal article" date="2010" name="Environ. Microbiol.">
        <title>Genomic analysis of oceanic cyanobacterial myoviruses compared with T4-like myoviruses from diverse hosts and environments.</title>
        <authorList>
            <person name="Sullivan M.B."/>
            <person name="Huang K.H."/>
            <person name="Ignacio-Espinoza J.C."/>
            <person name="Berlin A.M."/>
            <person name="Kelly L."/>
            <person name="Weigele P.R."/>
            <person name="DeFrancesco A.S."/>
            <person name="Kern S.E."/>
            <person name="Thompson L.R."/>
            <person name="Young S."/>
            <person name="Yandava C."/>
            <person name="Fu R."/>
            <person name="Krastins B."/>
            <person name="Chase M."/>
            <person name="Sarracino D."/>
            <person name="Osburne M.S."/>
            <person name="Henn M.R."/>
            <person name="Chisholm S.W."/>
        </authorList>
    </citation>
    <scope>NUCLEOTIDE SEQUENCE [LARGE SCALE GENOMIC DNA]</scope>
    <source>
        <strain evidence="2">8102-12</strain>
    </source>
</reference>
<dbReference type="Pfam" id="PF13640">
    <property type="entry name" value="2OG-FeII_Oxy_3"/>
    <property type="match status" value="1"/>
</dbReference>
<dbReference type="RefSeq" id="YP_004324632.1">
    <property type="nucleotide sequence ID" value="NC_015289.1"/>
</dbReference>
<feature type="domain" description="Fe2OG dioxygenase" evidence="1">
    <location>
        <begin position="105"/>
        <end position="199"/>
    </location>
</feature>
<dbReference type="Proteomes" id="UP000006526">
    <property type="component" value="Segment"/>
</dbReference>